<dbReference type="OrthoDB" id="2443649at2759"/>
<dbReference type="RefSeq" id="XP_021882959.1">
    <property type="nucleotide sequence ID" value="XM_022026475.1"/>
</dbReference>
<reference evidence="2 3" key="1">
    <citation type="submission" date="2016-07" db="EMBL/GenBank/DDBJ databases">
        <title>Pervasive Adenine N6-methylation of Active Genes in Fungi.</title>
        <authorList>
            <consortium name="DOE Joint Genome Institute"/>
            <person name="Mondo S.J."/>
            <person name="Dannebaum R.O."/>
            <person name="Kuo R.C."/>
            <person name="Labutti K."/>
            <person name="Haridas S."/>
            <person name="Kuo A."/>
            <person name="Salamov A."/>
            <person name="Ahrendt S.R."/>
            <person name="Lipzen A."/>
            <person name="Sullivan W."/>
            <person name="Andreopoulos W.B."/>
            <person name="Clum A."/>
            <person name="Lindquist E."/>
            <person name="Daum C."/>
            <person name="Ramamoorthy G.K."/>
            <person name="Gryganskyi A."/>
            <person name="Culley D."/>
            <person name="Magnuson J.K."/>
            <person name="James T.Y."/>
            <person name="O'Malley M.A."/>
            <person name="Stajich J.E."/>
            <person name="Spatafora J.W."/>
            <person name="Visel A."/>
            <person name="Grigoriev I.V."/>
        </authorList>
    </citation>
    <scope>NUCLEOTIDE SEQUENCE [LARGE SCALE GENOMIC DNA]</scope>
    <source>
        <strain evidence="2 3">NRRL 3116</strain>
    </source>
</reference>
<evidence type="ECO:0000313" key="2">
    <source>
        <dbReference type="EMBL" id="ORZ21050.1"/>
    </source>
</evidence>
<dbReference type="InParanoid" id="A0A1Y2GSD6"/>
<feature type="region of interest" description="Disordered" evidence="1">
    <location>
        <begin position="506"/>
        <end position="530"/>
    </location>
</feature>
<evidence type="ECO:0000313" key="3">
    <source>
        <dbReference type="Proteomes" id="UP000193648"/>
    </source>
</evidence>
<dbReference type="GeneID" id="33568318"/>
<feature type="compositionally biased region" description="Polar residues" evidence="1">
    <location>
        <begin position="257"/>
        <end position="275"/>
    </location>
</feature>
<protein>
    <submittedName>
        <fullName evidence="2">Uncharacterized protein</fullName>
    </submittedName>
</protein>
<dbReference type="Proteomes" id="UP000193648">
    <property type="component" value="Unassembled WGS sequence"/>
</dbReference>
<feature type="compositionally biased region" description="Polar residues" evidence="1">
    <location>
        <begin position="238"/>
        <end position="247"/>
    </location>
</feature>
<evidence type="ECO:0000256" key="1">
    <source>
        <dbReference type="SAM" id="MobiDB-lite"/>
    </source>
</evidence>
<sequence length="627" mass="69191">MVMASASPAQFRRFDTVPPSLTRPDFSLKSRTPIHLIHISSAKLNDQIYSSRSLSIERRILLKNFLTFLYQLQPLEWNEESSVDSQDHWAENTHSAVSIDHSDFEQEYNYDHDCSSSSSREEFFEDAATTFGLDWADEPILSPSAAAAASVVTSRRRPQFLRSSHVPLPRPVSMELPIALQSYLSTVFDVDWSVGLSTKEDSLFTFKPAQQSPLRSTLPPSSLVSSISEAADDESSRLHQQFSSQNPPAAGDRQRLQSHSQPILNNRNVSSGTNYSKAEYDESQSNLVHQYNQQQPIRKDNYTQQNLARSASEKNFPSQSASQTHIHNHIHIHIHNYSPENQQSSQHIGSSSPRLSHSAPIVRSARYPKPESYHGYQYQVEPMTVPQTVGSGSLPHLSDFPAPPETPPHTGLVAMSVASTHAPVSLSLPSSSSSGVYPPEKTEAFVSGVDEEQPYLAVAPSASSLCMHSSLPPPPYTQLSGDETSSVYGGLATCSRITKSDPIPIVQSPLLAPSRPQPPPSLPISTSLSSSDNQKLIEYQQYEERKKMFLQENNNKENGRSSDGLGFIKQLFKHGSKKKTQSMAVISAPLPATSSLLLGSKTPFLLQDLIKQDLMKQMSSLPRSKAG</sequence>
<gene>
    <name evidence="2" type="ORF">BCR41DRAFT_369630</name>
</gene>
<organism evidence="2 3">
    <name type="scientific">Lobosporangium transversale</name>
    <dbReference type="NCBI Taxonomy" id="64571"/>
    <lineage>
        <taxon>Eukaryota</taxon>
        <taxon>Fungi</taxon>
        <taxon>Fungi incertae sedis</taxon>
        <taxon>Mucoromycota</taxon>
        <taxon>Mortierellomycotina</taxon>
        <taxon>Mortierellomycetes</taxon>
        <taxon>Mortierellales</taxon>
        <taxon>Mortierellaceae</taxon>
        <taxon>Lobosporangium</taxon>
    </lineage>
</organism>
<dbReference type="AlphaFoldDB" id="A0A1Y2GSD6"/>
<dbReference type="EMBL" id="MCFF01000012">
    <property type="protein sequence ID" value="ORZ21050.1"/>
    <property type="molecule type" value="Genomic_DNA"/>
</dbReference>
<accession>A0A1Y2GSD6</accession>
<comment type="caution">
    <text evidence="2">The sequence shown here is derived from an EMBL/GenBank/DDBJ whole genome shotgun (WGS) entry which is preliminary data.</text>
</comment>
<feature type="compositionally biased region" description="Low complexity" evidence="1">
    <location>
        <begin position="212"/>
        <end position="229"/>
    </location>
</feature>
<feature type="region of interest" description="Disordered" evidence="1">
    <location>
        <begin position="210"/>
        <end position="275"/>
    </location>
</feature>
<proteinExistence type="predicted"/>
<keyword evidence="3" id="KW-1185">Reference proteome</keyword>
<name>A0A1Y2GSD6_9FUNG</name>